<dbReference type="Proteomes" id="UP000286931">
    <property type="component" value="Unassembled WGS sequence"/>
</dbReference>
<evidence type="ECO:0000256" key="1">
    <source>
        <dbReference type="SAM" id="MobiDB-lite"/>
    </source>
</evidence>
<feature type="region of interest" description="Disordered" evidence="1">
    <location>
        <begin position="1172"/>
        <end position="1203"/>
    </location>
</feature>
<dbReference type="PROSITE" id="PS50022">
    <property type="entry name" value="FA58C_3"/>
    <property type="match status" value="1"/>
</dbReference>
<comment type="caution">
    <text evidence="3">The sequence shown here is derived from an EMBL/GenBank/DDBJ whole genome shotgun (WGS) entry which is preliminary data.</text>
</comment>
<feature type="region of interest" description="Disordered" evidence="1">
    <location>
        <begin position="1374"/>
        <end position="1403"/>
    </location>
</feature>
<feature type="compositionally biased region" description="Low complexity" evidence="1">
    <location>
        <begin position="1384"/>
        <end position="1403"/>
    </location>
</feature>
<feature type="region of interest" description="Disordered" evidence="1">
    <location>
        <begin position="496"/>
        <end position="534"/>
    </location>
</feature>
<protein>
    <recommendedName>
        <fullName evidence="2">F5/8 type C domain-containing protein</fullName>
    </recommendedName>
</protein>
<dbReference type="Pfam" id="PF00754">
    <property type="entry name" value="F5_F8_type_C"/>
    <property type="match status" value="1"/>
</dbReference>
<feature type="domain" description="F5/8 type C" evidence="2">
    <location>
        <begin position="1153"/>
        <end position="1299"/>
    </location>
</feature>
<dbReference type="SUPFAM" id="SSF49785">
    <property type="entry name" value="Galactose-binding domain-like"/>
    <property type="match status" value="1"/>
</dbReference>
<evidence type="ECO:0000259" key="2">
    <source>
        <dbReference type="PROSITE" id="PS50022"/>
    </source>
</evidence>
<dbReference type="InterPro" id="IPR000421">
    <property type="entry name" value="FA58C"/>
</dbReference>
<proteinExistence type="predicted"/>
<reference evidence="3 4" key="1">
    <citation type="submission" date="2018-12" db="EMBL/GenBank/DDBJ databases">
        <title>Draft genome sequence of Embleya hyalina NBRC 13850T.</title>
        <authorList>
            <person name="Komaki H."/>
            <person name="Hosoyama A."/>
            <person name="Kimura A."/>
            <person name="Ichikawa N."/>
            <person name="Tamura T."/>
        </authorList>
    </citation>
    <scope>NUCLEOTIDE SEQUENCE [LARGE SCALE GENOMIC DNA]</scope>
    <source>
        <strain evidence="3 4">NBRC 13850</strain>
    </source>
</reference>
<keyword evidence="4" id="KW-1185">Reference proteome</keyword>
<dbReference type="EMBL" id="BIFH01000041">
    <property type="protein sequence ID" value="GCE00715.1"/>
    <property type="molecule type" value="Genomic_DNA"/>
</dbReference>
<name>A0A401Z1G2_9ACTN</name>
<dbReference type="OrthoDB" id="6091628at2"/>
<dbReference type="InterPro" id="IPR008979">
    <property type="entry name" value="Galactose-bd-like_sf"/>
</dbReference>
<evidence type="ECO:0000313" key="3">
    <source>
        <dbReference type="EMBL" id="GCE00715.1"/>
    </source>
</evidence>
<gene>
    <name evidence="3" type="ORF">EHYA_08441</name>
</gene>
<organism evidence="3 4">
    <name type="scientific">Embleya hyalina</name>
    <dbReference type="NCBI Taxonomy" id="516124"/>
    <lineage>
        <taxon>Bacteria</taxon>
        <taxon>Bacillati</taxon>
        <taxon>Actinomycetota</taxon>
        <taxon>Actinomycetes</taxon>
        <taxon>Kitasatosporales</taxon>
        <taxon>Streptomycetaceae</taxon>
        <taxon>Embleya</taxon>
    </lineage>
</organism>
<evidence type="ECO:0000313" key="4">
    <source>
        <dbReference type="Proteomes" id="UP000286931"/>
    </source>
</evidence>
<feature type="compositionally biased region" description="Low complexity" evidence="1">
    <location>
        <begin position="1172"/>
        <end position="1196"/>
    </location>
</feature>
<sequence length="1403" mass="152632">MTDTDPTTGSASTADTDLIVPVEVHALLATRDVAAYDDFRRWSPRYPWTFAEEFRSNAEPPVQYAEGNPEEGIHVQWQLPEALSTGVIDAATGVSTFPLVPNRWLVVRYAEVRGTLKAAGFLVHSDYLEKADGGPVESAFTPFVDPASPRERPRADYIGRAHALSEGPWREPAARPLFLTAIGSGLPAFAAFAPYHENVFLFHDTLADLKANDNHPPPCTVSYQVIGWYSRDDADILATARDIAGLLPPDADPDDPADVLRALGWAAPDGMPSTITRTRYVGTALGIPWDREGGHPESDRPASGNVNVAIGHSTADAVAALAAQPTGDTDLADRVRALFHGNPDELDHPDGQVSLDEITRRSWFSGHDGGARWQVVNRPNGQADNQAPPPAQPDWIADLNDDQDDYDRAGHDLAAAQWRLWRLWWLRHLPENRRPLDFDLDEVAWDARIRDAGTRVTDCRAEVERLAPKVPHGLTPETLQAAIDRHAETRELPAELELRRTPRQSFHSPADPVLALTGSGTSQPLGRDEDDPLPCRLPSRLLTRVKINGTWADVSGTPLLPVNTPEVPGGIRALVAEFALLDRAVRTPTTGGEPARTALHAVVADPDANSVGPWPEYTGVWRQPWLPLYLQWEVKYCATPYRSPDATLNWEFGPGRDGDPEPDIHRYRWQGTNAAEGDGDGGRRWTAFGARAFVTPSTRYVLREQARRLADHAPPELARQLRDMRSELETMDVLSQSLDGFHDWLLQQDGAAQAVTDASVLALAGETNHVPDGAEGHGTRRFQPVRAGQFHFIELIVVDRFGRVCSLVQPVGSQPIHFPLVRAESVVPDRDLFRDPPGPQRFVQLPPRIAQPARVRLDPVPLRVDEPPAEVDGAGTGAVEVAGSAGAETPVAGWLLVNHLDRTLLAYGPDGEPLGELRVVRDVDNIRTTAWNTLPHAPFRHPDDDDFAAAYPHLAAFARGLLSHELAAFEALTETIDTALDHIVEPAPDEDRSPARLIGRPIALVRARLNLDLMGEPLSDPSWKRALVPAGEPYPDAGEYPDHRDYPDYRWTVRLGDPDRLSDGLIGYFAADDHDRRTRYHRFHAVDPNGPANTYVTAIDTGAHLTVPARPADRPATHHLTLLACPHTAVHATTDILPVAEVGVDADTTHRALARIRASFRLNPLLAPDRFGPPTASASAEAGAGHPAAAMADGDPSTSYESVEPPVAGDWVGLDLHVEREVAGVDILLGRADGSGIPAATELEASADGEQWTVLRGYDRVAEIHHDVEPPLAVRFLRLRYTGAADEPWAVREFGVRAEPPDSSLVMPRPAAWHGEWTWAEPIVVDGTADGAALPDWDEHVIHNADPLSHPDAPLPVARSGYLQLQPAGSVRRRAAAVGGGGSPAPTVAPVAPVAPVEEGSAS</sequence>
<accession>A0A401Z1G2</accession>
<dbReference type="Gene3D" id="2.60.120.260">
    <property type="entry name" value="Galactose-binding domain-like"/>
    <property type="match status" value="1"/>
</dbReference>
<dbReference type="RefSeq" id="WP_126642409.1">
    <property type="nucleotide sequence ID" value="NZ_BIFH01000041.1"/>
</dbReference>